<evidence type="ECO:0000259" key="2">
    <source>
        <dbReference type="SMART" id="SM00903"/>
    </source>
</evidence>
<protein>
    <submittedName>
        <fullName evidence="3">Flavin reductase family protein</fullName>
    </submittedName>
</protein>
<comment type="caution">
    <text evidence="3">The sequence shown here is derived from an EMBL/GenBank/DDBJ whole genome shotgun (WGS) entry which is preliminary data.</text>
</comment>
<dbReference type="Gene3D" id="2.30.110.10">
    <property type="entry name" value="Electron Transport, Fmn-binding Protein, Chain A"/>
    <property type="match status" value="1"/>
</dbReference>
<dbReference type="InterPro" id="IPR012349">
    <property type="entry name" value="Split_barrel_FMN-bd"/>
</dbReference>
<name>A0ABR7LCX0_9PSEU</name>
<gene>
    <name evidence="3" type="ORF">GPZ80_25660</name>
</gene>
<keyword evidence="1" id="KW-0560">Oxidoreductase</keyword>
<evidence type="ECO:0000256" key="1">
    <source>
        <dbReference type="ARBA" id="ARBA00023002"/>
    </source>
</evidence>
<keyword evidence="4" id="KW-1185">Reference proteome</keyword>
<organism evidence="3 4">
    <name type="scientific">Actinokineospora xionganensis</name>
    <dbReference type="NCBI Taxonomy" id="2684470"/>
    <lineage>
        <taxon>Bacteria</taxon>
        <taxon>Bacillati</taxon>
        <taxon>Actinomycetota</taxon>
        <taxon>Actinomycetes</taxon>
        <taxon>Pseudonocardiales</taxon>
        <taxon>Pseudonocardiaceae</taxon>
        <taxon>Actinokineospora</taxon>
    </lineage>
</organism>
<dbReference type="PANTHER" id="PTHR30466:SF1">
    <property type="entry name" value="FMN REDUCTASE (NADH) RUTF"/>
    <property type="match status" value="1"/>
</dbReference>
<dbReference type="EMBL" id="JABVED010000017">
    <property type="protein sequence ID" value="MBC6450551.1"/>
    <property type="molecule type" value="Genomic_DNA"/>
</dbReference>
<proteinExistence type="predicted"/>
<dbReference type="Pfam" id="PF01613">
    <property type="entry name" value="Flavin_Reduct"/>
    <property type="match status" value="1"/>
</dbReference>
<dbReference type="InterPro" id="IPR050268">
    <property type="entry name" value="NADH-dep_flavin_reductase"/>
</dbReference>
<evidence type="ECO:0000313" key="4">
    <source>
        <dbReference type="Proteomes" id="UP000734823"/>
    </source>
</evidence>
<sequence length="157" mass="16298">MGQFATGITVITAGGELGHGMTANSFTSVSLEPPMVLCCVARTARMHQAILAAGGYGVSILGANQTGLARYFADKTRPAGPTQFDAVDWIPGRRTGAPLLMGALAWIECELEADYEGGDHSIFVGRVLDAHRGGGRDALMFFSGGFLQAGPPPAKSA</sequence>
<dbReference type="SMART" id="SM00903">
    <property type="entry name" value="Flavin_Reduct"/>
    <property type="match status" value="1"/>
</dbReference>
<accession>A0ABR7LCX0</accession>
<reference evidence="3 4" key="1">
    <citation type="submission" date="2020-06" db="EMBL/GenBank/DDBJ databases">
        <title>Actinokineospora xiongansis sp. nov., isolated from soil of Baiyangdian.</title>
        <authorList>
            <person name="Zhang X."/>
        </authorList>
    </citation>
    <scope>NUCLEOTIDE SEQUENCE [LARGE SCALE GENOMIC DNA]</scope>
    <source>
        <strain evidence="3 4">HBU206404</strain>
    </source>
</reference>
<dbReference type="SUPFAM" id="SSF50475">
    <property type="entry name" value="FMN-binding split barrel"/>
    <property type="match status" value="1"/>
</dbReference>
<dbReference type="RefSeq" id="WP_187223684.1">
    <property type="nucleotide sequence ID" value="NZ_JABVED010000017.1"/>
</dbReference>
<dbReference type="InterPro" id="IPR002563">
    <property type="entry name" value="Flavin_Rdtase-like_dom"/>
</dbReference>
<dbReference type="PANTHER" id="PTHR30466">
    <property type="entry name" value="FLAVIN REDUCTASE"/>
    <property type="match status" value="1"/>
</dbReference>
<evidence type="ECO:0000313" key="3">
    <source>
        <dbReference type="EMBL" id="MBC6450551.1"/>
    </source>
</evidence>
<feature type="domain" description="Flavin reductase like" evidence="2">
    <location>
        <begin position="1"/>
        <end position="148"/>
    </location>
</feature>
<dbReference type="Proteomes" id="UP000734823">
    <property type="component" value="Unassembled WGS sequence"/>
</dbReference>